<proteinExistence type="predicted"/>
<dbReference type="NCBIfam" id="TIGR01906">
    <property type="entry name" value="integ_TIGR01906"/>
    <property type="match status" value="1"/>
</dbReference>
<protein>
    <submittedName>
        <fullName evidence="2">Integral membrane protein TIGR01906</fullName>
    </submittedName>
</protein>
<gene>
    <name evidence="2" type="ORF">SAMN05421730_1002226</name>
</gene>
<dbReference type="RefSeq" id="WP_169823584.1">
    <property type="nucleotide sequence ID" value="NZ_FMKA01000002.1"/>
</dbReference>
<dbReference type="STRING" id="1619234.SAMN05421730_1002226"/>
<keyword evidence="1" id="KW-0472">Membrane</keyword>
<feature type="transmembrane region" description="Helical" evidence="1">
    <location>
        <begin position="7"/>
        <end position="30"/>
    </location>
</feature>
<dbReference type="Proteomes" id="UP000199315">
    <property type="component" value="Unassembled WGS sequence"/>
</dbReference>
<feature type="transmembrane region" description="Helical" evidence="1">
    <location>
        <begin position="139"/>
        <end position="161"/>
    </location>
</feature>
<feature type="transmembrane region" description="Helical" evidence="1">
    <location>
        <begin position="108"/>
        <end position="127"/>
    </location>
</feature>
<keyword evidence="3" id="KW-1185">Reference proteome</keyword>
<reference evidence="2 3" key="1">
    <citation type="submission" date="2016-09" db="EMBL/GenBank/DDBJ databases">
        <authorList>
            <person name="Capua I."/>
            <person name="De Benedictis P."/>
            <person name="Joannis T."/>
            <person name="Lombin L.H."/>
            <person name="Cattoli G."/>
        </authorList>
    </citation>
    <scope>NUCLEOTIDE SEQUENCE [LARGE SCALE GENOMIC DNA]</scope>
    <source>
        <strain evidence="2 3">GluBS11</strain>
    </source>
</reference>
<dbReference type="EMBL" id="FMKA01000002">
    <property type="protein sequence ID" value="SCP95821.1"/>
    <property type="molecule type" value="Genomic_DNA"/>
</dbReference>
<accession>A0A1D3TQG2</accession>
<keyword evidence="1" id="KW-0812">Transmembrane</keyword>
<sequence length="242" mass="27364">MRIIETAAGTVFSVALILIAVITSFEFVVYGGDGYFRDKYEKYRVMEATGMEMDALLEVSSEMMDYLRGDRENLEVMVTIDGRETGFFNQREKAHMLDVKNLFLGGLMLRRVAAAILLAAFFILFLMHRSFRKVFERLAGAYIAVSGAIIGLIGILAVIMYRDFTGAFTIFHELFFDNDLWLLDPATDRMINMLPEGFFIDTAAEIGVAAAGSLLFLFLASVVYLVISKRRRNDSERHSQQL</sequence>
<evidence type="ECO:0000313" key="2">
    <source>
        <dbReference type="EMBL" id="SCP95821.1"/>
    </source>
</evidence>
<evidence type="ECO:0000313" key="3">
    <source>
        <dbReference type="Proteomes" id="UP000199315"/>
    </source>
</evidence>
<keyword evidence="1" id="KW-1133">Transmembrane helix</keyword>
<dbReference type="Pfam" id="PF07314">
    <property type="entry name" value="Lit"/>
    <property type="match status" value="1"/>
</dbReference>
<organism evidence="2 3">
    <name type="scientific">Anaerobium acetethylicum</name>
    <dbReference type="NCBI Taxonomy" id="1619234"/>
    <lineage>
        <taxon>Bacteria</taxon>
        <taxon>Bacillati</taxon>
        <taxon>Bacillota</taxon>
        <taxon>Clostridia</taxon>
        <taxon>Lachnospirales</taxon>
        <taxon>Lachnospiraceae</taxon>
        <taxon>Anaerobium</taxon>
    </lineage>
</organism>
<dbReference type="InterPro" id="IPR010178">
    <property type="entry name" value="Lit"/>
</dbReference>
<evidence type="ECO:0000256" key="1">
    <source>
        <dbReference type="SAM" id="Phobius"/>
    </source>
</evidence>
<dbReference type="AlphaFoldDB" id="A0A1D3TQG2"/>
<name>A0A1D3TQG2_9FIRM</name>
<feature type="transmembrane region" description="Helical" evidence="1">
    <location>
        <begin position="206"/>
        <end position="227"/>
    </location>
</feature>